<feature type="region of interest" description="Disordered" evidence="1">
    <location>
        <begin position="93"/>
        <end position="113"/>
    </location>
</feature>
<dbReference type="Gramene" id="ORUFI10G16090.1">
    <property type="protein sequence ID" value="ORUFI10G16090.1"/>
    <property type="gene ID" value="ORUFI10G16090"/>
</dbReference>
<proteinExistence type="predicted"/>
<dbReference type="HOGENOM" id="CLU_2137579_0_0_1"/>
<sequence length="113" mass="12354">MAAELPCRNIVGVPRLGLAGKRAEPHAVAPLPAGVSSMPRTQPRPSPRWHRCPHAAAPPSTRLSRRCLLAHGRTAVHVIEEAARPEAMATVNAVGRKEEKRRKDKMGMNRKGY</sequence>
<reference evidence="3" key="1">
    <citation type="submission" date="2013-06" db="EMBL/GenBank/DDBJ databases">
        <authorList>
            <person name="Zhao Q."/>
        </authorList>
    </citation>
    <scope>NUCLEOTIDE SEQUENCE</scope>
    <source>
        <strain evidence="3">cv. W1943</strain>
    </source>
</reference>
<reference evidence="2" key="2">
    <citation type="submission" date="2015-06" db="UniProtKB">
        <authorList>
            <consortium name="EnsemblPlants"/>
        </authorList>
    </citation>
    <scope>IDENTIFICATION</scope>
</reference>
<feature type="region of interest" description="Disordered" evidence="1">
    <location>
        <begin position="29"/>
        <end position="61"/>
    </location>
</feature>
<dbReference type="AlphaFoldDB" id="A0A0E0R151"/>
<protein>
    <submittedName>
        <fullName evidence="2">Uncharacterized protein</fullName>
    </submittedName>
</protein>
<organism evidence="2 3">
    <name type="scientific">Oryza rufipogon</name>
    <name type="common">Brownbeard rice</name>
    <name type="synonym">Asian wild rice</name>
    <dbReference type="NCBI Taxonomy" id="4529"/>
    <lineage>
        <taxon>Eukaryota</taxon>
        <taxon>Viridiplantae</taxon>
        <taxon>Streptophyta</taxon>
        <taxon>Embryophyta</taxon>
        <taxon>Tracheophyta</taxon>
        <taxon>Spermatophyta</taxon>
        <taxon>Magnoliopsida</taxon>
        <taxon>Liliopsida</taxon>
        <taxon>Poales</taxon>
        <taxon>Poaceae</taxon>
        <taxon>BOP clade</taxon>
        <taxon>Oryzoideae</taxon>
        <taxon>Oryzeae</taxon>
        <taxon>Oryzinae</taxon>
        <taxon>Oryza</taxon>
    </lineage>
</organism>
<name>A0A0E0R151_ORYRU</name>
<accession>A0A0E0R151</accession>
<evidence type="ECO:0000313" key="2">
    <source>
        <dbReference type="EnsemblPlants" id="ORUFI10G16090.1"/>
    </source>
</evidence>
<evidence type="ECO:0000313" key="3">
    <source>
        <dbReference type="Proteomes" id="UP000008022"/>
    </source>
</evidence>
<dbReference type="EnsemblPlants" id="ORUFI10G16090.1">
    <property type="protein sequence ID" value="ORUFI10G16090.1"/>
    <property type="gene ID" value="ORUFI10G16090"/>
</dbReference>
<keyword evidence="3" id="KW-1185">Reference proteome</keyword>
<dbReference type="Proteomes" id="UP000008022">
    <property type="component" value="Unassembled WGS sequence"/>
</dbReference>
<evidence type="ECO:0000256" key="1">
    <source>
        <dbReference type="SAM" id="MobiDB-lite"/>
    </source>
</evidence>